<feature type="region of interest" description="Disordered" evidence="1">
    <location>
        <begin position="661"/>
        <end position="729"/>
    </location>
</feature>
<feature type="domain" description="AB hydrolase-1" evidence="2">
    <location>
        <begin position="538"/>
        <end position="837"/>
    </location>
</feature>
<dbReference type="EMBL" id="PXOA01000015">
    <property type="protein sequence ID" value="RFU81935.1"/>
    <property type="molecule type" value="Genomic_DNA"/>
</dbReference>
<feature type="compositionally biased region" description="Basic and acidic residues" evidence="1">
    <location>
        <begin position="405"/>
        <end position="417"/>
    </location>
</feature>
<feature type="compositionally biased region" description="Basic and acidic residues" evidence="1">
    <location>
        <begin position="291"/>
        <end position="301"/>
    </location>
</feature>
<evidence type="ECO:0000256" key="1">
    <source>
        <dbReference type="SAM" id="MobiDB-lite"/>
    </source>
</evidence>
<gene>
    <name evidence="3" type="ORF">TARUN_251</name>
</gene>
<dbReference type="Pfam" id="PF00561">
    <property type="entry name" value="Abhydrolase_1"/>
    <property type="match status" value="1"/>
</dbReference>
<feature type="region of interest" description="Disordered" evidence="1">
    <location>
        <begin position="75"/>
        <end position="472"/>
    </location>
</feature>
<dbReference type="AlphaFoldDB" id="A0A395P0P9"/>
<evidence type="ECO:0000313" key="4">
    <source>
        <dbReference type="Proteomes" id="UP000266272"/>
    </source>
</evidence>
<sequence length="882" mass="96317">MDRTSIDTMPPIPTRTHRVHSSQRNRISSTPTSAARKRYAITPGSPEIISSLITSLSAIAEPANHHFDSALATTSLSLPTSPYPGPSPVSRSRRGSGSFGVDYGAYKQPPLHEGYGAPVSLDDLAASPPVVRTSKPPSGFSPLTAPQSPRSHRSTSRESGFRSFIRSAASSRPSSTGSFASKNDDARSIGNLSVERGSAPHPELRPRRSLDSWGKKSNRGSKVLSYMGSKEHLREPQTDRRRASSTPIVSGGAAAASSIHSGSKTDSFFAGRSISEEPAAVTTDDNLLGDGLHHIPVRDSSLRNSSSSRKRASVRRSARDGEGSTSDKLSENPEFGYSRDSAKMKHRRSDSDTGKTFLYDVEENSPPKPRPKASSTYLSVDYIAEERIDELEDDGAPFPSVSQGRRRDELDRRDHRLSSRTTPGPNDGLRLKRSSSRLKRLSAPLTPQETKRPSEEPAQPIRPTGYERPQSADSIDDAVESYLCSPRLSQKIRHPQTGRIISFSEVGDPEGSAIFCCVGMGLTRYITAFYDELALTLKLRLITPDRPGVGDSEPYNDGTSTPLSWPDDVYAICQALKITKFSLMAHSAGAIYALATALRMPQHIRGKIHLLAPWIPPSQMNVFGSSQVMPPSHTLPTAQRILRVLPTSFLKAANSSFMSATSSSITSSLPKNPRRSKRKAGQKDGNSRNVTPSADKENVNQAGDGKDSNGTLVNDDLAPHNGTEGLDKALPQIPIGSEATSFSQVVDPLAEKERQQTYDIRLTHAIWELATTNANPAVDLLICLERRHTIGFRYVDITRPVIIRHGSRDTRVPVENVKWLGKTMRRCEVRVLEGEGHGLMASATVMGSVLMEISKEWEDWLRANPNEGHKERERGRRGAPGK</sequence>
<comment type="caution">
    <text evidence="3">The sequence shown here is derived from an EMBL/GenBank/DDBJ whole genome shotgun (WGS) entry which is preliminary data.</text>
</comment>
<dbReference type="PANTHER" id="PTHR43433">
    <property type="entry name" value="HYDROLASE, ALPHA/BETA FOLD FAMILY PROTEIN"/>
    <property type="match status" value="1"/>
</dbReference>
<dbReference type="PANTHER" id="PTHR43433:SF10">
    <property type="entry name" value="AB HYDROLASE-1 DOMAIN-CONTAINING PROTEIN"/>
    <property type="match status" value="1"/>
</dbReference>
<keyword evidence="4" id="KW-1185">Reference proteome</keyword>
<name>A0A395P0P9_TRIAR</name>
<dbReference type="STRING" id="490622.A0A395P0P9"/>
<feature type="compositionally biased region" description="Low complexity" evidence="1">
    <location>
        <begin position="161"/>
        <end position="181"/>
    </location>
</feature>
<accession>A0A395P0P9</accession>
<feature type="compositionally biased region" description="Basic residues" evidence="1">
    <location>
        <begin position="431"/>
        <end position="440"/>
    </location>
</feature>
<feature type="compositionally biased region" description="Basic and acidic residues" evidence="1">
    <location>
        <begin position="229"/>
        <end position="242"/>
    </location>
</feature>
<dbReference type="InterPro" id="IPR029058">
    <property type="entry name" value="AB_hydrolase_fold"/>
</dbReference>
<dbReference type="Proteomes" id="UP000266272">
    <property type="component" value="Unassembled WGS sequence"/>
</dbReference>
<dbReference type="Gene3D" id="3.40.50.1820">
    <property type="entry name" value="alpha/beta hydrolase"/>
    <property type="match status" value="1"/>
</dbReference>
<proteinExistence type="predicted"/>
<reference evidence="3 4" key="1">
    <citation type="journal article" date="2018" name="PLoS Pathog.">
        <title>Evolution of structural diversity of trichothecenes, a family of toxins produced by plant pathogenic and entomopathogenic fungi.</title>
        <authorList>
            <person name="Proctor R.H."/>
            <person name="McCormick S.P."/>
            <person name="Kim H.S."/>
            <person name="Cardoza R.E."/>
            <person name="Stanley A.M."/>
            <person name="Lindo L."/>
            <person name="Kelly A."/>
            <person name="Brown D.W."/>
            <person name="Lee T."/>
            <person name="Vaughan M.M."/>
            <person name="Alexander N.J."/>
            <person name="Busman M."/>
            <person name="Gutierrez S."/>
        </authorList>
    </citation>
    <scope>NUCLEOTIDE SEQUENCE [LARGE SCALE GENOMIC DNA]</scope>
    <source>
        <strain evidence="3 4">IBT 40837</strain>
    </source>
</reference>
<protein>
    <recommendedName>
        <fullName evidence="2">AB hydrolase-1 domain-containing protein</fullName>
    </recommendedName>
</protein>
<feature type="compositionally biased region" description="Low complexity" evidence="1">
    <location>
        <begin position="250"/>
        <end position="262"/>
    </location>
</feature>
<organism evidence="3 4">
    <name type="scientific">Trichoderma arundinaceum</name>
    <dbReference type="NCBI Taxonomy" id="490622"/>
    <lineage>
        <taxon>Eukaryota</taxon>
        <taxon>Fungi</taxon>
        <taxon>Dikarya</taxon>
        <taxon>Ascomycota</taxon>
        <taxon>Pezizomycotina</taxon>
        <taxon>Sordariomycetes</taxon>
        <taxon>Hypocreomycetidae</taxon>
        <taxon>Hypocreales</taxon>
        <taxon>Hypocreaceae</taxon>
        <taxon>Trichoderma</taxon>
    </lineage>
</organism>
<feature type="compositionally biased region" description="Polar residues" evidence="1">
    <location>
        <begin position="24"/>
        <end position="33"/>
    </location>
</feature>
<feature type="region of interest" description="Disordered" evidence="1">
    <location>
        <begin position="1"/>
        <end position="40"/>
    </location>
</feature>
<dbReference type="SUPFAM" id="SSF53474">
    <property type="entry name" value="alpha/beta-Hydrolases"/>
    <property type="match status" value="1"/>
</dbReference>
<feature type="compositionally biased region" description="Basic and acidic residues" evidence="1">
    <location>
        <begin position="202"/>
        <end position="214"/>
    </location>
</feature>
<evidence type="ECO:0000313" key="3">
    <source>
        <dbReference type="EMBL" id="RFU81935.1"/>
    </source>
</evidence>
<dbReference type="InterPro" id="IPR050471">
    <property type="entry name" value="AB_hydrolase"/>
</dbReference>
<dbReference type="OrthoDB" id="435520at2759"/>
<evidence type="ECO:0000259" key="2">
    <source>
        <dbReference type="Pfam" id="PF00561"/>
    </source>
</evidence>
<dbReference type="InterPro" id="IPR000073">
    <property type="entry name" value="AB_hydrolase_1"/>
</dbReference>